<comment type="subcellular location">
    <subcellularLocation>
        <location evidence="1 6">Bacterial flagellum basal body</location>
    </subcellularLocation>
</comment>
<evidence type="ECO:0000256" key="5">
    <source>
        <dbReference type="ARBA" id="ARBA00025933"/>
    </source>
</evidence>
<dbReference type="InterPro" id="IPR010930">
    <property type="entry name" value="Flg_bb/hook_C_dom"/>
</dbReference>
<evidence type="ECO:0000259" key="7">
    <source>
        <dbReference type="Pfam" id="PF00460"/>
    </source>
</evidence>
<dbReference type="GO" id="GO:0030694">
    <property type="term" value="C:bacterial-type flagellum basal body, rod"/>
    <property type="evidence" value="ECO:0007669"/>
    <property type="project" value="UniProtKB-UniRule"/>
</dbReference>
<dbReference type="PANTHER" id="PTHR30435:SF2">
    <property type="entry name" value="FLAGELLAR BASAL-BODY ROD PROTEIN FLGC"/>
    <property type="match status" value="1"/>
</dbReference>
<evidence type="ECO:0000313" key="9">
    <source>
        <dbReference type="EMBL" id="QDU93974.1"/>
    </source>
</evidence>
<dbReference type="GO" id="GO:0071978">
    <property type="term" value="P:bacterial-type flagellum-dependent swarming motility"/>
    <property type="evidence" value="ECO:0007669"/>
    <property type="project" value="TreeGrafter"/>
</dbReference>
<proteinExistence type="inferred from homology"/>
<evidence type="ECO:0000256" key="3">
    <source>
        <dbReference type="ARBA" id="ARBA00017941"/>
    </source>
</evidence>
<dbReference type="OrthoDB" id="9794148at2"/>
<evidence type="ECO:0000256" key="6">
    <source>
        <dbReference type="RuleBase" id="RU362062"/>
    </source>
</evidence>
<comment type="similarity">
    <text evidence="2">Belongs to the flagella basal body rod proteins family.</text>
</comment>
<protein>
    <recommendedName>
        <fullName evidence="3 6">Flagellar basal-body rod protein FlgC</fullName>
    </recommendedName>
</protein>
<dbReference type="Pfam" id="PF06429">
    <property type="entry name" value="Flg_bbr_C"/>
    <property type="match status" value="1"/>
</dbReference>
<evidence type="ECO:0000259" key="8">
    <source>
        <dbReference type="Pfam" id="PF06429"/>
    </source>
</evidence>
<organism evidence="9 10">
    <name type="scientific">Lignipirellula cremea</name>
    <dbReference type="NCBI Taxonomy" id="2528010"/>
    <lineage>
        <taxon>Bacteria</taxon>
        <taxon>Pseudomonadati</taxon>
        <taxon>Planctomycetota</taxon>
        <taxon>Planctomycetia</taxon>
        <taxon>Pirellulales</taxon>
        <taxon>Pirellulaceae</taxon>
        <taxon>Lignipirellula</taxon>
    </lineage>
</organism>
<name>A0A518DQ92_9BACT</name>
<reference evidence="9 10" key="1">
    <citation type="submission" date="2019-02" db="EMBL/GenBank/DDBJ databases">
        <title>Deep-cultivation of Planctomycetes and their phenomic and genomic characterization uncovers novel biology.</title>
        <authorList>
            <person name="Wiegand S."/>
            <person name="Jogler M."/>
            <person name="Boedeker C."/>
            <person name="Pinto D."/>
            <person name="Vollmers J."/>
            <person name="Rivas-Marin E."/>
            <person name="Kohn T."/>
            <person name="Peeters S.H."/>
            <person name="Heuer A."/>
            <person name="Rast P."/>
            <person name="Oberbeckmann S."/>
            <person name="Bunk B."/>
            <person name="Jeske O."/>
            <person name="Meyerdierks A."/>
            <person name="Storesund J.E."/>
            <person name="Kallscheuer N."/>
            <person name="Luecker S."/>
            <person name="Lage O.M."/>
            <person name="Pohl T."/>
            <person name="Merkel B.J."/>
            <person name="Hornburger P."/>
            <person name="Mueller R.-W."/>
            <person name="Bruemmer F."/>
            <person name="Labrenz M."/>
            <person name="Spormann A.M."/>
            <person name="Op den Camp H."/>
            <person name="Overmann J."/>
            <person name="Amann R."/>
            <person name="Jetten M.S.M."/>
            <person name="Mascher T."/>
            <person name="Medema M.H."/>
            <person name="Devos D.P."/>
            <person name="Kaster A.-K."/>
            <person name="Ovreas L."/>
            <person name="Rohde M."/>
            <person name="Galperin M.Y."/>
            <person name="Jogler C."/>
        </authorList>
    </citation>
    <scope>NUCLEOTIDE SEQUENCE [LARGE SCALE GENOMIC DNA]</scope>
    <source>
        <strain evidence="9 10">Pla85_3_4</strain>
    </source>
</reference>
<dbReference type="Proteomes" id="UP000317648">
    <property type="component" value="Chromosome"/>
</dbReference>
<keyword evidence="9" id="KW-0966">Cell projection</keyword>
<dbReference type="NCBIfam" id="TIGR01395">
    <property type="entry name" value="FlgC"/>
    <property type="match status" value="1"/>
</dbReference>
<dbReference type="InterPro" id="IPR006299">
    <property type="entry name" value="FlgC"/>
</dbReference>
<evidence type="ECO:0000256" key="2">
    <source>
        <dbReference type="ARBA" id="ARBA00009677"/>
    </source>
</evidence>
<dbReference type="KEGG" id="lcre:Pla8534_17600"/>
<keyword evidence="9" id="KW-0282">Flagellum</keyword>
<evidence type="ECO:0000313" key="10">
    <source>
        <dbReference type="Proteomes" id="UP000317648"/>
    </source>
</evidence>
<dbReference type="InterPro" id="IPR001444">
    <property type="entry name" value="Flag_bb_rod_N"/>
</dbReference>
<gene>
    <name evidence="9" type="primary">flgC</name>
    <name evidence="9" type="ORF">Pla8534_17600</name>
</gene>
<sequence length="136" mass="14854">MNTALDISTSALVAQRMRLNAISGNIANMTTARNEEGEAEPYQARFVVFEPDESMRTSGGGVGVKVASVETETKEPLLKYQPNHPLANDQGYVAYPNINLTSEFVDALEATRAYEANIGVMEITKNMGRETLRIIG</sequence>
<dbReference type="EMBL" id="CP036433">
    <property type="protein sequence ID" value="QDU93974.1"/>
    <property type="molecule type" value="Genomic_DNA"/>
</dbReference>
<dbReference type="RefSeq" id="WP_145051592.1">
    <property type="nucleotide sequence ID" value="NZ_CP036433.1"/>
</dbReference>
<keyword evidence="10" id="KW-1185">Reference proteome</keyword>
<accession>A0A518DQ92</accession>
<feature type="domain" description="Flagellar basal body rod protein N-terminal" evidence="7">
    <location>
        <begin position="5"/>
        <end position="31"/>
    </location>
</feature>
<dbReference type="Pfam" id="PF00460">
    <property type="entry name" value="Flg_bb_rod"/>
    <property type="match status" value="1"/>
</dbReference>
<evidence type="ECO:0000256" key="1">
    <source>
        <dbReference type="ARBA" id="ARBA00004117"/>
    </source>
</evidence>
<keyword evidence="9" id="KW-0969">Cilium</keyword>
<keyword evidence="4 6" id="KW-0975">Bacterial flagellum</keyword>
<dbReference type="PANTHER" id="PTHR30435">
    <property type="entry name" value="FLAGELLAR PROTEIN"/>
    <property type="match status" value="1"/>
</dbReference>
<feature type="domain" description="Flagellar basal-body/hook protein C-terminal" evidence="8">
    <location>
        <begin position="90"/>
        <end position="133"/>
    </location>
</feature>
<dbReference type="AlphaFoldDB" id="A0A518DQ92"/>
<evidence type="ECO:0000256" key="4">
    <source>
        <dbReference type="ARBA" id="ARBA00023143"/>
    </source>
</evidence>
<comment type="subunit">
    <text evidence="5 6">The basal body constitutes a major portion of the flagellar organelle and consists of four rings (L,P,S, and M) mounted on a central rod. The rod consists of about 26 subunits of FlgG in the distal portion, and FlgB, FlgC and FlgF are thought to build up the proximal portion of the rod with about 6 subunits each.</text>
</comment>